<dbReference type="InterPro" id="IPR006015">
    <property type="entry name" value="Universal_stress_UspA"/>
</dbReference>
<keyword evidence="4 5" id="KW-0963">Cytoplasm</keyword>
<evidence type="ECO:0000259" key="6">
    <source>
        <dbReference type="Pfam" id="PF00582"/>
    </source>
</evidence>
<dbReference type="Pfam" id="PF00582">
    <property type="entry name" value="Usp"/>
    <property type="match status" value="1"/>
</dbReference>
<comment type="subcellular location">
    <subcellularLocation>
        <location evidence="1 5">Cytoplasm</location>
    </subcellularLocation>
</comment>
<evidence type="ECO:0000256" key="5">
    <source>
        <dbReference type="PIRNR" id="PIRNR006276"/>
    </source>
</evidence>
<sequence length="149" mass="16422">MAYSHLLVAIDLTEDCHHVLAQAHKLSVALACKVTLVHVVEPLTMVFGGDVPMDLSLLQQQQTEQAQNKLNILAEQHELLKENNCHLRYGQPRQEIHLLAQEHSCDLIVVGSHGRHGLALLLGSTTNDLLSGAPCDVLAIELKKRTTED</sequence>
<dbReference type="SUPFAM" id="SSF52402">
    <property type="entry name" value="Adenine nucleotide alpha hydrolases-like"/>
    <property type="match status" value="1"/>
</dbReference>
<comment type="subunit">
    <text evidence="3">Homodimer.</text>
</comment>
<evidence type="ECO:0000313" key="7">
    <source>
        <dbReference type="EMBL" id="WBE24181.1"/>
    </source>
</evidence>
<dbReference type="PANTHER" id="PTHR46268">
    <property type="entry name" value="STRESS RESPONSE PROTEIN NHAX"/>
    <property type="match status" value="1"/>
</dbReference>
<protein>
    <recommendedName>
        <fullName evidence="5">Universal stress protein</fullName>
    </recommendedName>
</protein>
<dbReference type="PRINTS" id="PR01438">
    <property type="entry name" value="UNVRSLSTRESS"/>
</dbReference>
<evidence type="ECO:0000256" key="4">
    <source>
        <dbReference type="ARBA" id="ARBA00022490"/>
    </source>
</evidence>
<dbReference type="Gene3D" id="3.40.50.620">
    <property type="entry name" value="HUPs"/>
    <property type="match status" value="1"/>
</dbReference>
<dbReference type="PANTHER" id="PTHR46268:SF23">
    <property type="entry name" value="UNIVERSAL STRESS PROTEIN A-RELATED"/>
    <property type="match status" value="1"/>
</dbReference>
<comment type="similarity">
    <text evidence="2 5">Belongs to the universal stress protein A family.</text>
</comment>
<gene>
    <name evidence="7" type="ORF">O6P33_07220</name>
</gene>
<evidence type="ECO:0000256" key="2">
    <source>
        <dbReference type="ARBA" id="ARBA00008791"/>
    </source>
</evidence>
<dbReference type="AlphaFoldDB" id="A0AAE9VSJ8"/>
<reference evidence="7 8" key="1">
    <citation type="submission" date="2022-12" db="EMBL/GenBank/DDBJ databases">
        <title>Coexistence and Characterization of a Novel Tigecycline Resistance gene tet(X) variant and blaNDM-1 in a Pseudomonas caeni Isolate of Chicken Origin.</title>
        <authorList>
            <person name="Lu X."/>
            <person name="Zhang L."/>
            <person name="Li R."/>
            <person name="Wang Z."/>
        </authorList>
    </citation>
    <scope>NUCLEOTIDE SEQUENCE [LARGE SCALE GENOMIC DNA]</scope>
    <source>
        <strain evidence="7 8">CE14</strain>
    </source>
</reference>
<name>A0AAE9VSJ8_9GAMM</name>
<organism evidence="7 8">
    <name type="scientific">Denitrificimonas caeni</name>
    <dbReference type="NCBI Taxonomy" id="521720"/>
    <lineage>
        <taxon>Bacteria</taxon>
        <taxon>Pseudomonadati</taxon>
        <taxon>Pseudomonadota</taxon>
        <taxon>Gammaproteobacteria</taxon>
        <taxon>Pseudomonadales</taxon>
        <taxon>Pseudomonadaceae</taxon>
        <taxon>Denitrificimonas</taxon>
    </lineage>
</organism>
<evidence type="ECO:0000313" key="8">
    <source>
        <dbReference type="Proteomes" id="UP001212189"/>
    </source>
</evidence>
<accession>A0AAE9VSJ8</accession>
<dbReference type="EMBL" id="CP114976">
    <property type="protein sequence ID" value="WBE24181.1"/>
    <property type="molecule type" value="Genomic_DNA"/>
</dbReference>
<evidence type="ECO:0000256" key="1">
    <source>
        <dbReference type="ARBA" id="ARBA00004496"/>
    </source>
</evidence>
<dbReference type="KEGG" id="dce:O6P33_07220"/>
<dbReference type="InterPro" id="IPR014729">
    <property type="entry name" value="Rossmann-like_a/b/a_fold"/>
</dbReference>
<evidence type="ECO:0000256" key="3">
    <source>
        <dbReference type="ARBA" id="ARBA00011738"/>
    </source>
</evidence>
<proteinExistence type="inferred from homology"/>
<keyword evidence="8" id="KW-1185">Reference proteome</keyword>
<dbReference type="GO" id="GO:0005737">
    <property type="term" value="C:cytoplasm"/>
    <property type="evidence" value="ECO:0007669"/>
    <property type="project" value="UniProtKB-SubCell"/>
</dbReference>
<dbReference type="PIRSF" id="PIRSF006276">
    <property type="entry name" value="UspA"/>
    <property type="match status" value="1"/>
</dbReference>
<dbReference type="InterPro" id="IPR006016">
    <property type="entry name" value="UspA"/>
</dbReference>
<dbReference type="RefSeq" id="WP_269817123.1">
    <property type="nucleotide sequence ID" value="NZ_CP114976.1"/>
</dbReference>
<feature type="domain" description="UspA" evidence="6">
    <location>
        <begin position="3"/>
        <end position="140"/>
    </location>
</feature>
<dbReference type="Proteomes" id="UP001212189">
    <property type="component" value="Chromosome"/>
</dbReference>